<keyword evidence="11" id="KW-1185">Reference proteome</keyword>
<dbReference type="InterPro" id="IPR040605">
    <property type="entry name" value="Glyco_hydro2_dom5"/>
</dbReference>
<evidence type="ECO:0000313" key="10">
    <source>
        <dbReference type="EMBL" id="MFC6647036.1"/>
    </source>
</evidence>
<dbReference type="InterPro" id="IPR051913">
    <property type="entry name" value="GH2_Domain-Containing"/>
</dbReference>
<feature type="signal peptide" evidence="4">
    <location>
        <begin position="1"/>
        <end position="23"/>
    </location>
</feature>
<evidence type="ECO:0000256" key="2">
    <source>
        <dbReference type="ARBA" id="ARBA00022801"/>
    </source>
</evidence>
<dbReference type="EMBL" id="JBHSWI010000001">
    <property type="protein sequence ID" value="MFC6647036.1"/>
    <property type="molecule type" value="Genomic_DNA"/>
</dbReference>
<feature type="chain" id="PRO_5046872201" evidence="4">
    <location>
        <begin position="24"/>
        <end position="904"/>
    </location>
</feature>
<dbReference type="PANTHER" id="PTHR42732:SF1">
    <property type="entry name" value="BETA-MANNOSIDASE"/>
    <property type="match status" value="1"/>
</dbReference>
<dbReference type="SUPFAM" id="SSF49785">
    <property type="entry name" value="Galactose-binding domain-like"/>
    <property type="match status" value="1"/>
</dbReference>
<dbReference type="NCBIfam" id="NF041463">
    <property type="entry name" value="GalB"/>
    <property type="match status" value="1"/>
</dbReference>
<protein>
    <submittedName>
        <fullName evidence="10">Beta-galactosidase GalB</fullName>
    </submittedName>
</protein>
<dbReference type="InterPro" id="IPR023232">
    <property type="entry name" value="Glyco_hydro_2_AS"/>
</dbReference>
<evidence type="ECO:0000259" key="7">
    <source>
        <dbReference type="Pfam" id="PF16355"/>
    </source>
</evidence>
<dbReference type="SUPFAM" id="SSF51445">
    <property type="entry name" value="(Trans)glycosidases"/>
    <property type="match status" value="1"/>
</dbReference>
<dbReference type="InterPro" id="IPR006102">
    <property type="entry name" value="Ig-like_GH2"/>
</dbReference>
<dbReference type="Gene3D" id="2.60.120.260">
    <property type="entry name" value="Galactose-binding domain-like"/>
    <property type="match status" value="1"/>
</dbReference>
<evidence type="ECO:0000256" key="3">
    <source>
        <dbReference type="ARBA" id="ARBA00023295"/>
    </source>
</evidence>
<dbReference type="Gene3D" id="2.60.40.10">
    <property type="entry name" value="Immunoglobulins"/>
    <property type="match status" value="3"/>
</dbReference>
<feature type="domain" description="Glycoside hydrolase family 2 catalytic" evidence="6">
    <location>
        <begin position="383"/>
        <end position="545"/>
    </location>
</feature>
<name>A0ABW1ZE73_9BACT</name>
<dbReference type="InterPro" id="IPR036156">
    <property type="entry name" value="Beta-gal/glucu_dom_sf"/>
</dbReference>
<dbReference type="PROSITE" id="PS00608">
    <property type="entry name" value="GLYCOSYL_HYDROL_F2_2"/>
    <property type="match status" value="1"/>
</dbReference>
<sequence length="904" mass="99758">MTPFSRAALAVLVSAGTLFPAIAAAQQPREKVLIDRDWRFTHGDPAGVDSRTLLYDVRPVAKSDDQKPHVAEAVSDAAKLEEAKFPVLKPWILPSGDAFLPDASKHHARPAGNPGESVAYTHTDFDDSGWRKLDLPHDWAIEGPFTDRVGGGMGKLPSPGIAWYRKALDVPVSDKGKRIFLQVDGAMSYAEVWCNGKLVGGWPYGYATWQLDLTPYLVPGGKNELAIRLDNPTNFSRWYPGAGIYRNVWLVKTQPVHVGEWGTFVTTPIIDKDSARVDLKVTVDNDSAAATDAEVNTKIYALDANGKQIGAPLAAMKPVKLSLAAGAHEDALATANLAHPKLWGPPPTQQPNRYVAVTTITQRGKLVDRYETRFGVRKIEYKPDGLYVNGERIRIQGVNQHHDLGTLGSAFNENAAKRQLDELREAGANAIRMSHNPPAPELLELTDSMGFLVMDEIFDGWVRQKTTGDFHLIFPDWHEQDLRSFMRRDRNHPSVFLWSVGNEVGEQQNGEVGVKVAQEMVKLAHEEDATRPATASMNFAKSDSGFAKAMDVVSINYQGEGIRDTVEYTGFKGLKTLPQYDNFRAAFPQRMIFTSESAAAISSRDSYLFPVPPGKSYPARDGSGSDDKTHQVSAYELYAADFGSSADKVFSAQDHHPYVAGEFVWTGWDYIGEPTPYYTSRSSYFGFIDLAGFPKDRFYLYQSRWRADLPMVHILPHWTWPDRVGKVTPVHVFTSGDEAELFLNGKSLGRKKKAPFEYRLRWDDVVYQPGVLKVVAYKNGKLWATDEVKTAGAATQIKLAPEEKQIAANGTNLAFIRAYVEDKADIINPNSDAAITFSVTGAGEIVATDNGDATDLNAFPDHTRKAFHGKALVIVRAKRGEHGILHITAKADGLTLGSTSIAIR</sequence>
<feature type="domain" description="Beta-mannosidase-like galactose-binding" evidence="9">
    <location>
        <begin position="163"/>
        <end position="235"/>
    </location>
</feature>
<dbReference type="Gene3D" id="3.20.20.80">
    <property type="entry name" value="Glycosidases"/>
    <property type="match status" value="1"/>
</dbReference>
<evidence type="ECO:0000256" key="1">
    <source>
        <dbReference type="ARBA" id="ARBA00007401"/>
    </source>
</evidence>
<dbReference type="InterPro" id="IPR032311">
    <property type="entry name" value="DUF4982"/>
</dbReference>
<feature type="domain" description="Glycoside hydrolase family 2 immunoglobulin-like beta-sandwich" evidence="5">
    <location>
        <begin position="264"/>
        <end position="377"/>
    </location>
</feature>
<dbReference type="InterPro" id="IPR008979">
    <property type="entry name" value="Galactose-bd-like_sf"/>
</dbReference>
<feature type="domain" description="DUF4982" evidence="7">
    <location>
        <begin position="725"/>
        <end position="784"/>
    </location>
</feature>
<dbReference type="Pfam" id="PF00703">
    <property type="entry name" value="Glyco_hydro_2"/>
    <property type="match status" value="1"/>
</dbReference>
<comment type="similarity">
    <text evidence="1">Belongs to the glycosyl hydrolase 2 family.</text>
</comment>
<evidence type="ECO:0000259" key="8">
    <source>
        <dbReference type="Pfam" id="PF18565"/>
    </source>
</evidence>
<keyword evidence="3" id="KW-0326">Glycosidase</keyword>
<evidence type="ECO:0000259" key="5">
    <source>
        <dbReference type="Pfam" id="PF00703"/>
    </source>
</evidence>
<dbReference type="Pfam" id="PF02836">
    <property type="entry name" value="Glyco_hydro_2_C"/>
    <property type="match status" value="1"/>
</dbReference>
<keyword evidence="4" id="KW-0732">Signal</keyword>
<dbReference type="SUPFAM" id="SSF49303">
    <property type="entry name" value="beta-Galactosidase/glucuronidase domain"/>
    <property type="match status" value="1"/>
</dbReference>
<dbReference type="InterPro" id="IPR013783">
    <property type="entry name" value="Ig-like_fold"/>
</dbReference>
<accession>A0ABW1ZE73</accession>
<evidence type="ECO:0000259" key="6">
    <source>
        <dbReference type="Pfam" id="PF02836"/>
    </source>
</evidence>
<organism evidence="10 11">
    <name type="scientific">Granulicella cerasi</name>
    <dbReference type="NCBI Taxonomy" id="741063"/>
    <lineage>
        <taxon>Bacteria</taxon>
        <taxon>Pseudomonadati</taxon>
        <taxon>Acidobacteriota</taxon>
        <taxon>Terriglobia</taxon>
        <taxon>Terriglobales</taxon>
        <taxon>Acidobacteriaceae</taxon>
        <taxon>Granulicella</taxon>
    </lineage>
</organism>
<reference evidence="11" key="1">
    <citation type="journal article" date="2019" name="Int. J. Syst. Evol. Microbiol.">
        <title>The Global Catalogue of Microorganisms (GCM) 10K type strain sequencing project: providing services to taxonomists for standard genome sequencing and annotation.</title>
        <authorList>
            <consortium name="The Broad Institute Genomics Platform"/>
            <consortium name="The Broad Institute Genome Sequencing Center for Infectious Disease"/>
            <person name="Wu L."/>
            <person name="Ma J."/>
        </authorList>
    </citation>
    <scope>NUCLEOTIDE SEQUENCE [LARGE SCALE GENOMIC DNA]</scope>
    <source>
        <strain evidence="11">CGMCC 1.16026</strain>
    </source>
</reference>
<dbReference type="InterPro" id="IPR017853">
    <property type="entry name" value="GH"/>
</dbReference>
<gene>
    <name evidence="10" type="primary">galB</name>
    <name evidence="10" type="ORF">ACFQBQ_15920</name>
</gene>
<dbReference type="InterPro" id="IPR054593">
    <property type="entry name" value="Beta-mannosidase-like_N2"/>
</dbReference>
<comment type="caution">
    <text evidence="10">The sequence shown here is derived from an EMBL/GenBank/DDBJ whole genome shotgun (WGS) entry which is preliminary data.</text>
</comment>
<keyword evidence="2" id="KW-0378">Hydrolase</keyword>
<dbReference type="Proteomes" id="UP001596391">
    <property type="component" value="Unassembled WGS sequence"/>
</dbReference>
<evidence type="ECO:0000256" key="4">
    <source>
        <dbReference type="SAM" id="SignalP"/>
    </source>
</evidence>
<dbReference type="Pfam" id="PF16355">
    <property type="entry name" value="DUF4982"/>
    <property type="match status" value="1"/>
</dbReference>
<dbReference type="PANTHER" id="PTHR42732">
    <property type="entry name" value="BETA-GALACTOSIDASE"/>
    <property type="match status" value="1"/>
</dbReference>
<dbReference type="RefSeq" id="WP_263371031.1">
    <property type="nucleotide sequence ID" value="NZ_JAGSYD010000002.1"/>
</dbReference>
<dbReference type="Pfam" id="PF22666">
    <property type="entry name" value="Glyco_hydro_2_N2"/>
    <property type="match status" value="1"/>
</dbReference>
<dbReference type="Pfam" id="PF18565">
    <property type="entry name" value="Glyco_hydro2_C5"/>
    <property type="match status" value="1"/>
</dbReference>
<dbReference type="PRINTS" id="PR00132">
    <property type="entry name" value="GLHYDRLASE2"/>
</dbReference>
<dbReference type="InterPro" id="IPR048229">
    <property type="entry name" value="GalB-like"/>
</dbReference>
<evidence type="ECO:0000313" key="11">
    <source>
        <dbReference type="Proteomes" id="UP001596391"/>
    </source>
</evidence>
<dbReference type="InterPro" id="IPR006101">
    <property type="entry name" value="Glyco_hydro_2"/>
</dbReference>
<proteinExistence type="inferred from homology"/>
<feature type="domain" description="Glycoside hydrolase family 2" evidence="8">
    <location>
        <begin position="797"/>
        <end position="895"/>
    </location>
</feature>
<dbReference type="InterPro" id="IPR006103">
    <property type="entry name" value="Glyco_hydro_2_cat"/>
</dbReference>
<evidence type="ECO:0000259" key="9">
    <source>
        <dbReference type="Pfam" id="PF22666"/>
    </source>
</evidence>